<evidence type="ECO:0000313" key="2">
    <source>
        <dbReference type="Proteomes" id="UP001497444"/>
    </source>
</evidence>
<name>A0ABP0XA48_9BRYO</name>
<protein>
    <submittedName>
        <fullName evidence="1">Uncharacterized protein</fullName>
    </submittedName>
</protein>
<proteinExistence type="predicted"/>
<reference evidence="1" key="1">
    <citation type="submission" date="2024-02" db="EMBL/GenBank/DDBJ databases">
        <authorList>
            <consortium name="ELIXIR-Norway"/>
            <consortium name="Elixir Norway"/>
        </authorList>
    </citation>
    <scope>NUCLEOTIDE SEQUENCE</scope>
</reference>
<dbReference type="Proteomes" id="UP001497444">
    <property type="component" value="Chromosome 6"/>
</dbReference>
<dbReference type="EMBL" id="OZ020101">
    <property type="protein sequence ID" value="CAK9275429.1"/>
    <property type="molecule type" value="Genomic_DNA"/>
</dbReference>
<gene>
    <name evidence="1" type="ORF">CSSPJE1EN1_LOCUS20907</name>
</gene>
<accession>A0ABP0XA48</accession>
<evidence type="ECO:0000313" key="1">
    <source>
        <dbReference type="EMBL" id="CAK9275429.1"/>
    </source>
</evidence>
<organism evidence="1 2">
    <name type="scientific">Sphagnum jensenii</name>
    <dbReference type="NCBI Taxonomy" id="128206"/>
    <lineage>
        <taxon>Eukaryota</taxon>
        <taxon>Viridiplantae</taxon>
        <taxon>Streptophyta</taxon>
        <taxon>Embryophyta</taxon>
        <taxon>Bryophyta</taxon>
        <taxon>Sphagnophytina</taxon>
        <taxon>Sphagnopsida</taxon>
        <taxon>Sphagnales</taxon>
        <taxon>Sphagnaceae</taxon>
        <taxon>Sphagnum</taxon>
    </lineage>
</organism>
<sequence>MAAIVRSFQEVNTLPGNKKGISSAITTTMTTSSSQQGSGACDCIVCFENWTQARTTTTIARLIAAGDHCLMLDSSSSA</sequence>
<keyword evidence="2" id="KW-1185">Reference proteome</keyword>